<dbReference type="FunFam" id="3.40.50.720:FF:000209">
    <property type="entry name" value="Polyketide synthase Pks12"/>
    <property type="match status" value="1"/>
</dbReference>
<gene>
    <name evidence="11" type="ORF">EDD40_0253</name>
</gene>
<evidence type="ECO:0000259" key="9">
    <source>
        <dbReference type="PROSITE" id="PS52004"/>
    </source>
</evidence>
<dbReference type="GO" id="GO:0004315">
    <property type="term" value="F:3-oxoacyl-[acyl-carrier-protein] synthase activity"/>
    <property type="evidence" value="ECO:0007669"/>
    <property type="project" value="InterPro"/>
</dbReference>
<dbReference type="SMART" id="SM00826">
    <property type="entry name" value="PKS_DH"/>
    <property type="match status" value="1"/>
</dbReference>
<evidence type="ECO:0000256" key="4">
    <source>
        <dbReference type="ARBA" id="ARBA00022857"/>
    </source>
</evidence>
<dbReference type="InterPro" id="IPR020807">
    <property type="entry name" value="PKS_DH"/>
</dbReference>
<dbReference type="InterPro" id="IPR036736">
    <property type="entry name" value="ACP-like_sf"/>
</dbReference>
<dbReference type="InterPro" id="IPR029063">
    <property type="entry name" value="SAM-dependent_MTases_sf"/>
</dbReference>
<keyword evidence="5" id="KW-0511">Multifunctional enzyme</keyword>
<dbReference type="InterPro" id="IPR018201">
    <property type="entry name" value="Ketoacyl_synth_AS"/>
</dbReference>
<evidence type="ECO:0000256" key="3">
    <source>
        <dbReference type="ARBA" id="ARBA00022679"/>
    </source>
</evidence>
<dbReference type="Pfam" id="PF08240">
    <property type="entry name" value="ADH_N"/>
    <property type="match status" value="1"/>
</dbReference>
<dbReference type="InterPro" id="IPR036291">
    <property type="entry name" value="NAD(P)-bd_dom_sf"/>
</dbReference>
<dbReference type="Pfam" id="PF02801">
    <property type="entry name" value="Ketoacyl-synt_C"/>
    <property type="match status" value="1"/>
</dbReference>
<dbReference type="InterPro" id="IPR020806">
    <property type="entry name" value="PKS_PP-bd"/>
</dbReference>
<dbReference type="InterPro" id="IPR049900">
    <property type="entry name" value="PKS_mFAS_DH"/>
</dbReference>
<dbReference type="GO" id="GO:0006633">
    <property type="term" value="P:fatty acid biosynthetic process"/>
    <property type="evidence" value="ECO:0007669"/>
    <property type="project" value="InterPro"/>
</dbReference>
<keyword evidence="3 11" id="KW-0808">Transferase</keyword>
<dbReference type="Pfam" id="PF00109">
    <property type="entry name" value="ketoacyl-synt"/>
    <property type="match status" value="1"/>
</dbReference>
<dbReference type="Pfam" id="PF16197">
    <property type="entry name" value="KAsynt_C_assoc"/>
    <property type="match status" value="1"/>
</dbReference>
<dbReference type="SMART" id="SM00825">
    <property type="entry name" value="PKS_KS"/>
    <property type="match status" value="1"/>
</dbReference>
<dbReference type="EMBL" id="RJKM01000001">
    <property type="protein sequence ID" value="ROP35040.1"/>
    <property type="molecule type" value="Genomic_DNA"/>
</dbReference>
<dbReference type="SUPFAM" id="SSF53335">
    <property type="entry name" value="S-adenosyl-L-methionine-dependent methyltransferases"/>
    <property type="match status" value="1"/>
</dbReference>
<dbReference type="InterPro" id="IPR049551">
    <property type="entry name" value="PKS_DH_C"/>
</dbReference>
<comment type="caution">
    <text evidence="11">The sequence shown here is derived from an EMBL/GenBank/DDBJ whole genome shotgun (WGS) entry which is preliminary data.</text>
</comment>
<dbReference type="PANTHER" id="PTHR43775">
    <property type="entry name" value="FATTY ACID SYNTHASE"/>
    <property type="match status" value="1"/>
</dbReference>
<dbReference type="Pfam" id="PF21089">
    <property type="entry name" value="PKS_DH_N"/>
    <property type="match status" value="1"/>
</dbReference>
<dbReference type="InterPro" id="IPR014031">
    <property type="entry name" value="Ketoacyl_synth_C"/>
</dbReference>
<dbReference type="InterPro" id="IPR032821">
    <property type="entry name" value="PKS_assoc"/>
</dbReference>
<keyword evidence="12" id="KW-1185">Reference proteome</keyword>
<dbReference type="Gene3D" id="3.40.50.720">
    <property type="entry name" value="NAD(P)-binding Rossmann-like Domain"/>
    <property type="match status" value="3"/>
</dbReference>
<dbReference type="Gene3D" id="3.10.129.110">
    <property type="entry name" value="Polyketide synthase dehydratase"/>
    <property type="match status" value="1"/>
</dbReference>
<dbReference type="SMART" id="SM00829">
    <property type="entry name" value="PKS_ER"/>
    <property type="match status" value="1"/>
</dbReference>
<feature type="domain" description="Ketosynthase family 3 (KS3)" evidence="9">
    <location>
        <begin position="7"/>
        <end position="427"/>
    </location>
</feature>
<keyword evidence="1" id="KW-0596">Phosphopantetheine</keyword>
<dbReference type="Gene3D" id="3.40.50.150">
    <property type="entry name" value="Vaccinia Virus protein VP39"/>
    <property type="match status" value="1"/>
</dbReference>
<evidence type="ECO:0000256" key="7">
    <source>
        <dbReference type="PROSITE-ProRule" id="PRU01363"/>
    </source>
</evidence>
<dbReference type="Pfam" id="PF08659">
    <property type="entry name" value="KR"/>
    <property type="match status" value="1"/>
</dbReference>
<dbReference type="PROSITE" id="PS52019">
    <property type="entry name" value="PKS_MFAS_DH"/>
    <property type="match status" value="1"/>
</dbReference>
<dbReference type="CDD" id="cd05195">
    <property type="entry name" value="enoyl_red"/>
    <property type="match status" value="1"/>
</dbReference>
<dbReference type="InterPro" id="IPR016036">
    <property type="entry name" value="Malonyl_transacylase_ACP-bd"/>
</dbReference>
<feature type="region of interest" description="C-terminal hotdog fold" evidence="7">
    <location>
        <begin position="1017"/>
        <end position="1157"/>
    </location>
</feature>
<dbReference type="SUPFAM" id="SSF47336">
    <property type="entry name" value="ACP-like"/>
    <property type="match status" value="1"/>
</dbReference>
<dbReference type="InterPro" id="IPR013968">
    <property type="entry name" value="PKS_KR"/>
</dbReference>
<dbReference type="InterPro" id="IPR016035">
    <property type="entry name" value="Acyl_Trfase/lysoPLipase"/>
</dbReference>
<evidence type="ECO:0000256" key="2">
    <source>
        <dbReference type="ARBA" id="ARBA00022553"/>
    </source>
</evidence>
<dbReference type="PANTHER" id="PTHR43775:SF37">
    <property type="entry name" value="SI:DKEY-61P9.11"/>
    <property type="match status" value="1"/>
</dbReference>
<dbReference type="CDD" id="cd00833">
    <property type="entry name" value="PKS"/>
    <property type="match status" value="1"/>
</dbReference>
<evidence type="ECO:0000259" key="10">
    <source>
        <dbReference type="PROSITE" id="PS52019"/>
    </source>
</evidence>
<dbReference type="Gene3D" id="3.90.180.10">
    <property type="entry name" value="Medium-chain alcohol dehydrogenases, catalytic domain"/>
    <property type="match status" value="1"/>
</dbReference>
<name>A0A3N1GXN7_9PSEU</name>
<keyword evidence="4" id="KW-0521">NADP</keyword>
<reference evidence="11 12" key="1">
    <citation type="submission" date="2018-11" db="EMBL/GenBank/DDBJ databases">
        <title>Sequencing the genomes of 1000 actinobacteria strains.</title>
        <authorList>
            <person name="Klenk H.-P."/>
        </authorList>
    </citation>
    <scope>NUCLEOTIDE SEQUENCE [LARGE SCALE GENOMIC DNA]</scope>
    <source>
        <strain evidence="11 12">DSM 44231</strain>
    </source>
</reference>
<dbReference type="InterPro" id="IPR049552">
    <property type="entry name" value="PKS_DH_N"/>
</dbReference>
<dbReference type="Proteomes" id="UP000268727">
    <property type="component" value="Unassembled WGS sequence"/>
</dbReference>
<dbReference type="GO" id="GO:0031177">
    <property type="term" value="F:phosphopantetheine binding"/>
    <property type="evidence" value="ECO:0007669"/>
    <property type="project" value="InterPro"/>
</dbReference>
<dbReference type="Pfam" id="PF00698">
    <property type="entry name" value="Acyl_transf_1"/>
    <property type="match status" value="1"/>
</dbReference>
<dbReference type="SUPFAM" id="SSF55048">
    <property type="entry name" value="Probable ACP-binding domain of malonyl-CoA ACP transacylase"/>
    <property type="match status" value="1"/>
</dbReference>
<dbReference type="RefSeq" id="WP_123741251.1">
    <property type="nucleotide sequence ID" value="NZ_RJKM01000001.1"/>
</dbReference>
<dbReference type="OrthoDB" id="9778690at2"/>
<feature type="domain" description="PKS/mFAS DH" evidence="10">
    <location>
        <begin position="887"/>
        <end position="1157"/>
    </location>
</feature>
<feature type="active site" description="Proton donor; for dehydratase activity" evidence="7">
    <location>
        <position position="1074"/>
    </location>
</feature>
<evidence type="ECO:0000313" key="11">
    <source>
        <dbReference type="EMBL" id="ROP35040.1"/>
    </source>
</evidence>
<dbReference type="PROSITE" id="PS50075">
    <property type="entry name" value="CARRIER"/>
    <property type="match status" value="1"/>
</dbReference>
<dbReference type="GO" id="GO:0004312">
    <property type="term" value="F:fatty acid synthase activity"/>
    <property type="evidence" value="ECO:0007669"/>
    <property type="project" value="TreeGrafter"/>
</dbReference>
<dbReference type="InterPro" id="IPR016039">
    <property type="entry name" value="Thiolase-like"/>
</dbReference>
<sequence>MSPNCPTDAVAIVGAACRLPGGIADLDQLWTALSEGRDLIGEVPEGRFDPDRFFDPDPLRPGKSYSFAGGFLPDVKGFDADYFGISPREAAAMDPQQRMLLEMGTEALDDAGLDRRDLAGSDTAVFLGVSGTGYGLLQLNDLRSVDVHAMIGGTASIIANRLSHALDLRGPSMVVDTACSSAMVALHQACEAVRGGRSALALAGGVNLLIDPMTFIGFSKAMMLSPTFRCRSFSADADGYVRAEGGGLVVLKRLSDALADGDRVHAVLLATGTNTDGRTNGLAMPSAHAQADLLRGIYGGLGVDADDLVYVEAHGTGTPVGDPVECTALGEALGRRRQAGPLPIGSVKTNLGHLESASGMPGLFKAMLVLRHGVVPPSLHGERPNPDIDFAGLGLHPVSQPLPVGPGVVGVNSFGFGGTNAHAVLAPAPVAGDTPRPPGGALPVVVSARSGEALVAAVGRVRDRFAAASAEEFYDLAYTTCLRRTPDAHRVVVVAADPAEAADRLDAALRGDHEVAAALDVATTRDGVAFAFSGNGSQWFGMGRDLSAAEPAFRTAVAEADAALAPHLGWSVVEELAASEDRLHDTAFAQPLLFAVQWGLVALLRERGVVPSAVLGHSVGEVAAACVAGALDLDTAARVVAERSLAQSRTAGAGRMAAVGLPPERAEEVLAEFSGQLALAAVNSAQDVTVAGDAGAVTRLVEKLIANDVFARELDLDYPFHSPAMDAIEDRVRTGLADVRSAEPGIPMLSTVTGMPVRAGELDADYWWRNVRQPVLFHQAASALAERGVGVVVEIGPHPVLTGYLRRTGGEPLRTVVTLNRGGTGRALAERVVAGVSAAGGALRWSRYFPDRGRVRDLPAYPWQREEHWKGAPETWLRTSGTGRLDHPLLGERMPVLEPTWFATVEPARTPWMADHRVGGSVVVPATGYVEMALAAGRHVLGDGVEVTGLDITRAMALSWLPTMDVRTQVSLSDEDGLFRVASRQGDDGDWTLHARGRVRRLVADAPVAPREPTEPAEHITAAGHYAACDRAGITYGPAFRGLREIRVRHDEAWADYEFPLAGDDHEVHPALLDLALQAGIPLLRLDAPDSRAYLPSSLARVRRWRRPTARGRIHVQVRSRTAREVCWDISVLDAEGEVAVELTGCRLQSFGAVLRPGVQRLETVLRAAPRPGEETRRWPLPALPPVTVTPAPCHAAVRSMATEAGALSMVAAVESLLPGRVAFTTDDLLAAGVLPEYRRLVDVLLRSAAAHDLARADGPLWHLTGSPDPEGFARRHDRLPEAAALLALHVESGLNLVDVLCGRVDPQDLVLGDTEVTSYLHDLNPVAAGYNGAVRESVRALVDGWPADRPLRVLEVGAGTGGTTAFVLPVLPADRTRYVFSDVSGGCLTAARARFGSWDFVDYRTFDLDTDPDQQEFPDGGFDLVIAANALHAATDLRAAVSRVARLLCPGGRLIAVESHDVAMLALTEGLSRGFWSCTDVSLRPDSPFVPAAAWPELLRTGGFDRVDVAEDGGFSVLTAAAGGTATAPTASTTTASWVVVVEDPEDRERADAVAAALRGAGAGTTAVTAHTPDWEAAAAGADGVAVVLGGAAGDAADRAVRAAAILRGIGAAATRRDGAEPLPLWVVARPSGALPAPESPDAPVDAATWGASRTLANENRAVTVRRVSWDHGDDPAASAGRLVAELLDPSDEDEIVLTASGRFVPRTVPARTPTRLDAASARLVVREPSLFYRLTWVEQEVPEPGAGQVVVRVAAAALNYRDVMVATGLLPPAAEAGAGIDSASTLGLEFAGVVTAVGPDVPGVRPGDRVFGMAPGSFASHVLTRVEQIAPVPDGMSFTEAATAPVAWITVHQGLRRLARLRAGETLLVHGAAGGVGIAAIRLARRTGAAVIATAGSELKRDYLRAIGVDHVVDSRSVKFADDVLRITDGRGVDVVLNSLSGEALVRGLEVLAPCGRFVEIGKRDIYQDSRLAMRPLSDNISLFTVDIANLASHDRGSAVRCAEEVFAAVATGEYVPLPHRVYPVTRIDEAFKLMQHSRHIGKVVVSFEEAVPVERARGRLALDPRATYLVVGGLSGFGAATARRLVDRGARRLALVGRRGPVPAEARDLVEELIARGVRVDVHAADVTDRPAMAAVLASISSDHPLRGVVHAAMALDDRPLEDLDDSAFHTALDPKLRGALVLDDLTDGLELDFFVLYSSAAALVGNFKQANYVAGNLFLEALTRARRRRGRPALAVQWGAIADTGYVAREAMGEQLTKLGLAPCHSDQALDALEDLVCVPEGDVVAVGDFRFEQAATALSASASPRLAGLLPEDTGEAGQELRDLLRRIDDFPRAEALQLIEDVLVTELAAIMQTTPDRVDRTKTLSELGVDSLMGMELLVVLRHRFQYQVSPMELMQTGGRISAMAEPALDHLIRMAAAERAL</sequence>
<dbReference type="Gene3D" id="1.10.1200.10">
    <property type="entry name" value="ACP-like"/>
    <property type="match status" value="1"/>
</dbReference>
<dbReference type="SMART" id="SM00822">
    <property type="entry name" value="PKS_KR"/>
    <property type="match status" value="1"/>
</dbReference>
<dbReference type="InterPro" id="IPR014030">
    <property type="entry name" value="Ketoacyl_synth_N"/>
</dbReference>
<proteinExistence type="predicted"/>
<dbReference type="InterPro" id="IPR042104">
    <property type="entry name" value="PKS_dehydratase_sf"/>
</dbReference>
<dbReference type="InterPro" id="IPR001227">
    <property type="entry name" value="Ac_transferase_dom_sf"/>
</dbReference>
<dbReference type="InterPro" id="IPR020843">
    <property type="entry name" value="ER"/>
</dbReference>
<organism evidence="11 12">
    <name type="scientific">Saccharothrix texasensis</name>
    <dbReference type="NCBI Taxonomy" id="103734"/>
    <lineage>
        <taxon>Bacteria</taxon>
        <taxon>Bacillati</taxon>
        <taxon>Actinomycetota</taxon>
        <taxon>Actinomycetes</taxon>
        <taxon>Pseudonocardiales</taxon>
        <taxon>Pseudonocardiaceae</taxon>
        <taxon>Saccharothrix</taxon>
    </lineage>
</organism>
<evidence type="ECO:0000256" key="5">
    <source>
        <dbReference type="ARBA" id="ARBA00023268"/>
    </source>
</evidence>
<dbReference type="InterPro" id="IPR014043">
    <property type="entry name" value="Acyl_transferase_dom"/>
</dbReference>
<dbReference type="Pfam" id="PF08242">
    <property type="entry name" value="Methyltransf_12"/>
    <property type="match status" value="1"/>
</dbReference>
<accession>A0A3N1GXN7</accession>
<dbReference type="GO" id="GO:0016491">
    <property type="term" value="F:oxidoreductase activity"/>
    <property type="evidence" value="ECO:0007669"/>
    <property type="project" value="InterPro"/>
</dbReference>
<dbReference type="InterPro" id="IPR050091">
    <property type="entry name" value="PKS_NRPS_Biosynth_Enz"/>
</dbReference>
<keyword evidence="6" id="KW-0012">Acyltransferase</keyword>
<dbReference type="InterPro" id="IPR013217">
    <property type="entry name" value="Methyltransf_12"/>
</dbReference>
<feature type="domain" description="Carrier" evidence="8">
    <location>
        <begin position="2340"/>
        <end position="2418"/>
    </location>
</feature>
<dbReference type="InterPro" id="IPR013154">
    <property type="entry name" value="ADH-like_N"/>
</dbReference>
<dbReference type="SUPFAM" id="SSF50129">
    <property type="entry name" value="GroES-like"/>
    <property type="match status" value="1"/>
</dbReference>
<feature type="region of interest" description="N-terminal hotdog fold" evidence="7">
    <location>
        <begin position="887"/>
        <end position="1006"/>
    </location>
</feature>
<evidence type="ECO:0000259" key="8">
    <source>
        <dbReference type="PROSITE" id="PS50075"/>
    </source>
</evidence>
<dbReference type="SUPFAM" id="SSF53901">
    <property type="entry name" value="Thiolase-like"/>
    <property type="match status" value="1"/>
</dbReference>
<dbReference type="SUPFAM" id="SSF52151">
    <property type="entry name" value="FabD/lysophospholipase-like"/>
    <property type="match status" value="1"/>
</dbReference>
<dbReference type="Gene3D" id="3.40.47.10">
    <property type="match status" value="1"/>
</dbReference>
<dbReference type="PROSITE" id="PS52004">
    <property type="entry name" value="KS3_2"/>
    <property type="match status" value="1"/>
</dbReference>
<evidence type="ECO:0000313" key="12">
    <source>
        <dbReference type="Proteomes" id="UP000268727"/>
    </source>
</evidence>
<dbReference type="SMART" id="SM00827">
    <property type="entry name" value="PKS_AT"/>
    <property type="match status" value="1"/>
</dbReference>
<dbReference type="Pfam" id="PF00550">
    <property type="entry name" value="PP-binding"/>
    <property type="match status" value="1"/>
</dbReference>
<dbReference type="InterPro" id="IPR011032">
    <property type="entry name" value="GroES-like_sf"/>
</dbReference>
<dbReference type="Gene3D" id="3.40.366.10">
    <property type="entry name" value="Malonyl-Coenzyme A Acyl Carrier Protein, domain 2"/>
    <property type="match status" value="1"/>
</dbReference>
<keyword evidence="2" id="KW-0597">Phosphoprotein</keyword>
<dbReference type="InterPro" id="IPR020841">
    <property type="entry name" value="PKS_Beta-ketoAc_synthase_dom"/>
</dbReference>
<dbReference type="InterPro" id="IPR057326">
    <property type="entry name" value="KR_dom"/>
</dbReference>
<evidence type="ECO:0000256" key="1">
    <source>
        <dbReference type="ARBA" id="ARBA00022450"/>
    </source>
</evidence>
<dbReference type="PROSITE" id="PS00606">
    <property type="entry name" value="KS3_1"/>
    <property type="match status" value="1"/>
</dbReference>
<dbReference type="InterPro" id="IPR009081">
    <property type="entry name" value="PP-bd_ACP"/>
</dbReference>
<dbReference type="Pfam" id="PF13602">
    <property type="entry name" value="ADH_zinc_N_2"/>
    <property type="match status" value="1"/>
</dbReference>
<dbReference type="Pfam" id="PF14765">
    <property type="entry name" value="PS-DH"/>
    <property type="match status" value="1"/>
</dbReference>
<dbReference type="Gene3D" id="3.30.70.3290">
    <property type="match status" value="1"/>
</dbReference>
<evidence type="ECO:0000256" key="6">
    <source>
        <dbReference type="ARBA" id="ARBA00023315"/>
    </source>
</evidence>
<feature type="active site" description="Proton acceptor; for dehydratase activity" evidence="7">
    <location>
        <position position="916"/>
    </location>
</feature>
<protein>
    <submittedName>
        <fullName evidence="11">Acyl transferase domain-containing protein</fullName>
    </submittedName>
</protein>
<dbReference type="SUPFAM" id="SSF51735">
    <property type="entry name" value="NAD(P)-binding Rossmann-fold domains"/>
    <property type="match status" value="3"/>
</dbReference>
<dbReference type="CDD" id="cd02440">
    <property type="entry name" value="AdoMet_MTases"/>
    <property type="match status" value="1"/>
</dbReference>
<dbReference type="SMART" id="SM00823">
    <property type="entry name" value="PKS_PP"/>
    <property type="match status" value="1"/>
</dbReference>